<keyword evidence="3" id="KW-1185">Reference proteome</keyword>
<feature type="compositionally biased region" description="Basic and acidic residues" evidence="1">
    <location>
        <begin position="96"/>
        <end position="109"/>
    </location>
</feature>
<dbReference type="AlphaFoldDB" id="A0ABD0KKA3"/>
<accession>A0ABD0KKA3</accession>
<feature type="region of interest" description="Disordered" evidence="1">
    <location>
        <begin position="67"/>
        <end position="237"/>
    </location>
</feature>
<name>A0ABD0KKA3_9CAEN</name>
<evidence type="ECO:0000313" key="3">
    <source>
        <dbReference type="Proteomes" id="UP001519460"/>
    </source>
</evidence>
<dbReference type="EMBL" id="JACVVK020000162">
    <property type="protein sequence ID" value="KAK7487589.1"/>
    <property type="molecule type" value="Genomic_DNA"/>
</dbReference>
<feature type="compositionally biased region" description="Basic and acidic residues" evidence="1">
    <location>
        <begin position="132"/>
        <end position="151"/>
    </location>
</feature>
<reference evidence="2 3" key="1">
    <citation type="journal article" date="2023" name="Sci. Data">
        <title>Genome assembly of the Korean intertidal mud-creeper Batillaria attramentaria.</title>
        <authorList>
            <person name="Patra A.K."/>
            <person name="Ho P.T."/>
            <person name="Jun S."/>
            <person name="Lee S.J."/>
            <person name="Kim Y."/>
            <person name="Won Y.J."/>
        </authorList>
    </citation>
    <scope>NUCLEOTIDE SEQUENCE [LARGE SCALE GENOMIC DNA]</scope>
    <source>
        <strain evidence="2">Wonlab-2016</strain>
    </source>
</reference>
<gene>
    <name evidence="2" type="ORF">BaRGS_00021139</name>
</gene>
<protein>
    <submittedName>
        <fullName evidence="2">Uncharacterized protein</fullName>
    </submittedName>
</protein>
<evidence type="ECO:0000313" key="2">
    <source>
        <dbReference type="EMBL" id="KAK7487589.1"/>
    </source>
</evidence>
<evidence type="ECO:0000256" key="1">
    <source>
        <dbReference type="SAM" id="MobiDB-lite"/>
    </source>
</evidence>
<proteinExistence type="predicted"/>
<feature type="compositionally biased region" description="Polar residues" evidence="1">
    <location>
        <begin position="201"/>
        <end position="224"/>
    </location>
</feature>
<organism evidence="2 3">
    <name type="scientific">Batillaria attramentaria</name>
    <dbReference type="NCBI Taxonomy" id="370345"/>
    <lineage>
        <taxon>Eukaryota</taxon>
        <taxon>Metazoa</taxon>
        <taxon>Spiralia</taxon>
        <taxon>Lophotrochozoa</taxon>
        <taxon>Mollusca</taxon>
        <taxon>Gastropoda</taxon>
        <taxon>Caenogastropoda</taxon>
        <taxon>Sorbeoconcha</taxon>
        <taxon>Cerithioidea</taxon>
        <taxon>Batillariidae</taxon>
        <taxon>Batillaria</taxon>
    </lineage>
</organism>
<comment type="caution">
    <text evidence="2">The sequence shown here is derived from an EMBL/GenBank/DDBJ whole genome shotgun (WGS) entry which is preliminary data.</text>
</comment>
<sequence length="237" mass="26448">MENGSDTTSHTNTFELYGPTKAEAALYPVAASDDTRSYGTYDKSMDDFSDDYNREYENEDVKRVFLPPQPEYANRPFTPNKMESPRMGNHKTTYIVDDRDGSPWHEDPYRVAMPPHKKGTFDNGDILYDNHTYGRGDTRPKSITELSDRPPSRPSSRAGKTPPPPPMRTTSRGGDILPPVPARNYGPQEVQPRYAPPPGTLSPNIVSNPSYNGPSSRMSPSHHNQLAPGSEMRGHLV</sequence>
<dbReference type="Proteomes" id="UP001519460">
    <property type="component" value="Unassembled WGS sequence"/>
</dbReference>